<keyword evidence="6" id="KW-0653">Protein transport</keyword>
<protein>
    <recommendedName>
        <fullName evidence="9">Transportin-1</fullName>
    </recommendedName>
    <alternativeName>
        <fullName evidence="10">Importin beta-2</fullName>
    </alternativeName>
    <alternativeName>
        <fullName evidence="11">Karyopherin beta-2</fullName>
    </alternativeName>
</protein>
<keyword evidence="4" id="KW-0963">Cytoplasm</keyword>
<dbReference type="Pfam" id="PF03810">
    <property type="entry name" value="IBN_N"/>
    <property type="match status" value="1"/>
</dbReference>
<dbReference type="InterPro" id="IPR001494">
    <property type="entry name" value="Importin-beta_N"/>
</dbReference>
<evidence type="ECO:0000256" key="5">
    <source>
        <dbReference type="ARBA" id="ARBA00022737"/>
    </source>
</evidence>
<evidence type="ECO:0000256" key="6">
    <source>
        <dbReference type="ARBA" id="ARBA00022927"/>
    </source>
</evidence>
<evidence type="ECO:0000256" key="11">
    <source>
        <dbReference type="ARBA" id="ARBA00080641"/>
    </source>
</evidence>
<dbReference type="Pfam" id="PF25574">
    <property type="entry name" value="TPR_IMB1"/>
    <property type="match status" value="1"/>
</dbReference>
<dbReference type="InterPro" id="IPR016024">
    <property type="entry name" value="ARM-type_fold"/>
</dbReference>
<dbReference type="WBParaSite" id="jg26159">
    <property type="protein sequence ID" value="jg26159"/>
    <property type="gene ID" value="jg26159"/>
</dbReference>
<dbReference type="PROSITE" id="PS50166">
    <property type="entry name" value="IMPORTIN_B_NT"/>
    <property type="match status" value="1"/>
</dbReference>
<evidence type="ECO:0000313" key="15">
    <source>
        <dbReference type="WBParaSite" id="jg26159"/>
    </source>
</evidence>
<organism evidence="14 15">
    <name type="scientific">Ditylenchus dipsaci</name>
    <dbReference type="NCBI Taxonomy" id="166011"/>
    <lineage>
        <taxon>Eukaryota</taxon>
        <taxon>Metazoa</taxon>
        <taxon>Ecdysozoa</taxon>
        <taxon>Nematoda</taxon>
        <taxon>Chromadorea</taxon>
        <taxon>Rhabditida</taxon>
        <taxon>Tylenchina</taxon>
        <taxon>Tylenchomorpha</taxon>
        <taxon>Sphaerularioidea</taxon>
        <taxon>Anguinidae</taxon>
        <taxon>Anguininae</taxon>
        <taxon>Ditylenchus</taxon>
    </lineage>
</organism>
<keyword evidence="14" id="KW-1185">Reference proteome</keyword>
<dbReference type="AlphaFoldDB" id="A0A915E4P1"/>
<dbReference type="SUPFAM" id="SSF48371">
    <property type="entry name" value="ARM repeat"/>
    <property type="match status" value="1"/>
</dbReference>
<evidence type="ECO:0000313" key="14">
    <source>
        <dbReference type="Proteomes" id="UP000887574"/>
    </source>
</evidence>
<evidence type="ECO:0000256" key="9">
    <source>
        <dbReference type="ARBA" id="ARBA00067327"/>
    </source>
</evidence>
<comment type="similarity">
    <text evidence="8">Belongs to the importin beta family. Importin beta-2 subfamily.</text>
</comment>
<dbReference type="SMART" id="SM00913">
    <property type="entry name" value="IBN_N"/>
    <property type="match status" value="1"/>
</dbReference>
<comment type="subcellular location">
    <subcellularLocation>
        <location evidence="2">Cytoplasm</location>
    </subcellularLocation>
    <subcellularLocation>
        <location evidence="1">Nucleus</location>
    </subcellularLocation>
</comment>
<evidence type="ECO:0000256" key="3">
    <source>
        <dbReference type="ARBA" id="ARBA00022448"/>
    </source>
</evidence>
<keyword evidence="3" id="KW-0813">Transport</keyword>
<dbReference type="PANTHER" id="PTHR10527">
    <property type="entry name" value="IMPORTIN BETA"/>
    <property type="match status" value="1"/>
</dbReference>
<dbReference type="Pfam" id="PF13513">
    <property type="entry name" value="HEAT_EZ"/>
    <property type="match status" value="1"/>
</dbReference>
<evidence type="ECO:0000256" key="12">
    <source>
        <dbReference type="SAM" id="MobiDB-lite"/>
    </source>
</evidence>
<evidence type="ECO:0000256" key="2">
    <source>
        <dbReference type="ARBA" id="ARBA00004496"/>
    </source>
</evidence>
<dbReference type="Gene3D" id="1.25.10.10">
    <property type="entry name" value="Leucine-rich Repeat Variant"/>
    <property type="match status" value="2"/>
</dbReference>
<reference evidence="15" key="1">
    <citation type="submission" date="2022-11" db="UniProtKB">
        <authorList>
            <consortium name="WormBaseParasite"/>
        </authorList>
    </citation>
    <scope>IDENTIFICATION</scope>
</reference>
<evidence type="ECO:0000256" key="1">
    <source>
        <dbReference type="ARBA" id="ARBA00004123"/>
    </source>
</evidence>
<dbReference type="GO" id="GO:0031981">
    <property type="term" value="C:nuclear lumen"/>
    <property type="evidence" value="ECO:0007669"/>
    <property type="project" value="UniProtKB-ARBA"/>
</dbReference>
<proteinExistence type="inferred from homology"/>
<accession>A0A915E4P1</accession>
<dbReference type="InterPro" id="IPR040122">
    <property type="entry name" value="Importin_beta"/>
</dbReference>
<dbReference type="GO" id="GO:0005737">
    <property type="term" value="C:cytoplasm"/>
    <property type="evidence" value="ECO:0007669"/>
    <property type="project" value="UniProtKB-SubCell"/>
</dbReference>
<dbReference type="GO" id="GO:0006606">
    <property type="term" value="P:protein import into nucleus"/>
    <property type="evidence" value="ECO:0007669"/>
    <property type="project" value="InterPro"/>
</dbReference>
<feature type="region of interest" description="Disordered" evidence="12">
    <location>
        <begin position="343"/>
        <end position="376"/>
    </location>
</feature>
<evidence type="ECO:0000259" key="13">
    <source>
        <dbReference type="PROSITE" id="PS50166"/>
    </source>
</evidence>
<feature type="compositionally biased region" description="Acidic residues" evidence="12">
    <location>
        <begin position="366"/>
        <end position="376"/>
    </location>
</feature>
<evidence type="ECO:0000256" key="8">
    <source>
        <dbReference type="ARBA" id="ARBA00038423"/>
    </source>
</evidence>
<dbReference type="InterPro" id="IPR011989">
    <property type="entry name" value="ARM-like"/>
</dbReference>
<name>A0A915E4P1_9BILA</name>
<dbReference type="GO" id="GO:0031267">
    <property type="term" value="F:small GTPase binding"/>
    <property type="evidence" value="ECO:0007669"/>
    <property type="project" value="InterPro"/>
</dbReference>
<keyword evidence="5" id="KW-0677">Repeat</keyword>
<dbReference type="InterPro" id="IPR058584">
    <property type="entry name" value="IMB1_TNPO1-like_TPR"/>
</dbReference>
<feature type="domain" description="Importin N-terminal" evidence="13">
    <location>
        <begin position="37"/>
        <end position="105"/>
    </location>
</feature>
<sequence>MPLSEVDDWQPVENELQQIVALLQHSQSPDNATQLQVQQRLDQLNSHPEFCCYLVYILGRLQDQQVAYRALSGLLLKNTIRQNWQQIPPQIQSFLKRNCFRAIADESPLIRATVGIIITTIFVHDGCTNWPDLLPTLCQMLEREDVNMLEGALGALQKICEDSADRLNMEEVNLVVSKMLLFFSSSLPKLRGLSLNTVNCILLVQNESIAHIIDPFLERLFQLANDEDQEVQRQLCRALTLLLESYMDKIAPQLPNISEFMLQKTQDDNEETAMEACEFWLAFAENPPVCKEVIGPILPKLLPVLLKCMKYSEADICMLKGDVEDDSNVPDRAEDIKPRFHRARTQGMNAPDHSTAGDGAETSTQNEEDEADEDDDSCTEWNLRKCAAASLDVLSGIFGDTFLDHLLPILKDTLFHQRWDIKESGILALGAVAEGCMNGMTPHLPELIPYLINSLQDNKALVRSITCWTLSRYCHFVVQQPQDVFFSRLLRELLARILDKNKRVQEAACSAFATFEEEACQELVPYLPEILNSLVEAFKRYQAKNLLILYDAVGTLADSVGGNLSQPPFVDMIMAPLMEKWNVLKDDDKELFPLLECISSVATALHSAFLPYCEPVFQRCTHLIANTLQLAALSPGSAGMPALHHSQSQSASYNNDQPDKDFLIVALDLLSELAEALREYIDPLVANSNLIQLIYLCAQDSTNEVRQSSFALLGDLAKACYVHLQPTVHQFIPILAANLNPEQVSVCNNSIWALGEISLKLGEGMRQYIQAILPLLIQVMNREKGPKTLLENTAITLGRFGLSCSAEVSPFLADFIRPWCLALRNIRDNEEKESAFKGMCYMINTNPQGVATYFIFLCDAIASWTTPTEELKYMFHRILYAFKTQVGNENWQNFVNQFPQPLKQRLSMQYEI</sequence>
<keyword evidence="7" id="KW-0539">Nucleus</keyword>
<evidence type="ECO:0000256" key="4">
    <source>
        <dbReference type="ARBA" id="ARBA00022490"/>
    </source>
</evidence>
<evidence type="ECO:0000256" key="10">
    <source>
        <dbReference type="ARBA" id="ARBA00076938"/>
    </source>
</evidence>
<evidence type="ECO:0000256" key="7">
    <source>
        <dbReference type="ARBA" id="ARBA00023242"/>
    </source>
</evidence>
<dbReference type="FunFam" id="1.25.10.10:FF:000028">
    <property type="entry name" value="Transportin-1 isoform 1"/>
    <property type="match status" value="1"/>
</dbReference>
<dbReference type="Proteomes" id="UP000887574">
    <property type="component" value="Unplaced"/>
</dbReference>